<protein>
    <submittedName>
        <fullName evidence="2">Uncharacterized protein</fullName>
    </submittedName>
</protein>
<dbReference type="AlphaFoldDB" id="A0A8J5YFJ9"/>
<evidence type="ECO:0000313" key="3">
    <source>
        <dbReference type="Proteomes" id="UP000701853"/>
    </source>
</evidence>
<comment type="caution">
    <text evidence="2">The sequence shown here is derived from an EMBL/GenBank/DDBJ whole genome shotgun (WGS) entry which is preliminary data.</text>
</comment>
<organism evidence="2 3">
    <name type="scientific">Gossypium anomalum</name>
    <dbReference type="NCBI Taxonomy" id="47600"/>
    <lineage>
        <taxon>Eukaryota</taxon>
        <taxon>Viridiplantae</taxon>
        <taxon>Streptophyta</taxon>
        <taxon>Embryophyta</taxon>
        <taxon>Tracheophyta</taxon>
        <taxon>Spermatophyta</taxon>
        <taxon>Magnoliopsida</taxon>
        <taxon>eudicotyledons</taxon>
        <taxon>Gunneridae</taxon>
        <taxon>Pentapetalae</taxon>
        <taxon>rosids</taxon>
        <taxon>malvids</taxon>
        <taxon>Malvales</taxon>
        <taxon>Malvaceae</taxon>
        <taxon>Malvoideae</taxon>
        <taxon>Gossypium</taxon>
    </lineage>
</organism>
<keyword evidence="3" id="KW-1185">Reference proteome</keyword>
<feature type="transmembrane region" description="Helical" evidence="1">
    <location>
        <begin position="102"/>
        <end position="119"/>
    </location>
</feature>
<name>A0A8J5YFJ9_9ROSI</name>
<keyword evidence="1" id="KW-0812">Transmembrane</keyword>
<keyword evidence="1" id="KW-1133">Transmembrane helix</keyword>
<gene>
    <name evidence="2" type="ORF">CXB51_029932</name>
</gene>
<evidence type="ECO:0000256" key="1">
    <source>
        <dbReference type="SAM" id="Phobius"/>
    </source>
</evidence>
<dbReference type="EMBL" id="JAHUZN010000011">
    <property type="protein sequence ID" value="KAG8479116.1"/>
    <property type="molecule type" value="Genomic_DNA"/>
</dbReference>
<accession>A0A8J5YFJ9</accession>
<sequence length="218" mass="23795">MKAQEKDIRSSGTHEKLELSKLELNLSELPNTEGCLDFGNHYPQYNAMPHPQSAAIKGKQKVSAPLLLLRRSKRLSSRPSLHAHAATAAGEQPKEIDRKKTSLLLLLCFLLFSVVGIVAKISESRGVAEWDAGERRAARGLKQQPWCIWVGFVSFGPGHKFGPTAAPLCSLSCNEHKAKILEGPNLPGLAESCLLCCNPLHLIASKRSVAASRRCDLL</sequence>
<proteinExistence type="predicted"/>
<dbReference type="Proteomes" id="UP000701853">
    <property type="component" value="Chromosome 11"/>
</dbReference>
<keyword evidence="1" id="KW-0472">Membrane</keyword>
<reference evidence="2 3" key="1">
    <citation type="journal article" date="2021" name="bioRxiv">
        <title>The Gossypium anomalum genome as a resource for cotton improvement and evolutionary analysis of hybrid incompatibility.</title>
        <authorList>
            <person name="Grover C.E."/>
            <person name="Yuan D."/>
            <person name="Arick M.A."/>
            <person name="Miller E.R."/>
            <person name="Hu G."/>
            <person name="Peterson D.G."/>
            <person name="Wendel J.F."/>
            <person name="Udall J.A."/>
        </authorList>
    </citation>
    <scope>NUCLEOTIDE SEQUENCE [LARGE SCALE GENOMIC DNA]</scope>
    <source>
        <strain evidence="2">JFW-Udall</strain>
        <tissue evidence="2">Leaf</tissue>
    </source>
</reference>
<evidence type="ECO:0000313" key="2">
    <source>
        <dbReference type="EMBL" id="KAG8479116.1"/>
    </source>
</evidence>